<dbReference type="InterPro" id="IPR051021">
    <property type="entry name" value="Mito_Ser/Thr_phosphatase"/>
</dbReference>
<dbReference type="PANTHER" id="PTHR20935">
    <property type="entry name" value="PHOSPHOGLYCERATE MUTASE-RELATED"/>
    <property type="match status" value="1"/>
</dbReference>
<name>A0A4R1XTI6_ACICA</name>
<sequence length="254" mass="29102">MTTIYLIRHGQASFGQKNYDQLSKNGELQAEVLGQYLKQLLNEQPYVVAGAMQRHQHTAQLAVAQCFPDVDIQTNADWNEFNHEQIFAQYDVRFSQPELIKQELQNAENAEVYLTEVFNAAMQRWTGGEYHHEYEESWPSFKQRINQALITLLEDLARHKPRYALVFTSGGVISSLVGQLLELSLAKTFDLSWAIANASMTTLKMSHEQMIDVADQAKLLSLNEHHFLKADALNAETLMDKNLRAEDVELLTWM</sequence>
<evidence type="ECO:0000313" key="3">
    <source>
        <dbReference type="Proteomes" id="UP000294963"/>
    </source>
</evidence>
<reference evidence="2 3" key="1">
    <citation type="submission" date="2019-03" db="EMBL/GenBank/DDBJ databases">
        <title>Genomic analyses of the natural microbiome of Caenorhabditis elegans.</title>
        <authorList>
            <person name="Samuel B."/>
        </authorList>
    </citation>
    <scope>NUCLEOTIDE SEQUENCE [LARGE SCALE GENOMIC DNA]</scope>
    <source>
        <strain evidence="2 3">JUb89</strain>
    </source>
</reference>
<dbReference type="Pfam" id="PF00300">
    <property type="entry name" value="His_Phos_1"/>
    <property type="match status" value="1"/>
</dbReference>
<organism evidence="2 3">
    <name type="scientific">Acinetobacter calcoaceticus</name>
    <dbReference type="NCBI Taxonomy" id="471"/>
    <lineage>
        <taxon>Bacteria</taxon>
        <taxon>Pseudomonadati</taxon>
        <taxon>Pseudomonadota</taxon>
        <taxon>Gammaproteobacteria</taxon>
        <taxon>Moraxellales</taxon>
        <taxon>Moraxellaceae</taxon>
        <taxon>Acinetobacter</taxon>
        <taxon>Acinetobacter calcoaceticus/baumannii complex</taxon>
    </lineage>
</organism>
<dbReference type="SMART" id="SM00855">
    <property type="entry name" value="PGAM"/>
    <property type="match status" value="1"/>
</dbReference>
<accession>A0A4R1XTI6</accession>
<dbReference type="GO" id="GO:0016787">
    <property type="term" value="F:hydrolase activity"/>
    <property type="evidence" value="ECO:0007669"/>
    <property type="project" value="UniProtKB-KW"/>
</dbReference>
<dbReference type="Gene3D" id="3.40.50.1240">
    <property type="entry name" value="Phosphoglycerate mutase-like"/>
    <property type="match status" value="1"/>
</dbReference>
<dbReference type="InterPro" id="IPR013078">
    <property type="entry name" value="His_Pase_superF_clade-1"/>
</dbReference>
<dbReference type="PANTHER" id="PTHR20935:SF0">
    <property type="entry name" value="SERINE_THREONINE-PROTEIN PHOSPHATASE PGAM5, MITOCHONDRIAL"/>
    <property type="match status" value="1"/>
</dbReference>
<dbReference type="InterPro" id="IPR029033">
    <property type="entry name" value="His_PPase_superfam"/>
</dbReference>
<dbReference type="EMBL" id="SLVJ01000013">
    <property type="protein sequence ID" value="TCM66421.1"/>
    <property type="molecule type" value="Genomic_DNA"/>
</dbReference>
<dbReference type="Proteomes" id="UP000294963">
    <property type="component" value="Unassembled WGS sequence"/>
</dbReference>
<keyword evidence="3" id="KW-1185">Reference proteome</keyword>
<gene>
    <name evidence="2" type="ORF">EC844_11321</name>
</gene>
<dbReference type="AlphaFoldDB" id="A0A4R1XTI6"/>
<dbReference type="OrthoDB" id="280692at2"/>
<evidence type="ECO:0000256" key="1">
    <source>
        <dbReference type="ARBA" id="ARBA00022801"/>
    </source>
</evidence>
<dbReference type="CDD" id="cd07067">
    <property type="entry name" value="HP_PGM_like"/>
    <property type="match status" value="1"/>
</dbReference>
<evidence type="ECO:0000313" key="2">
    <source>
        <dbReference type="EMBL" id="TCM66421.1"/>
    </source>
</evidence>
<comment type="caution">
    <text evidence="2">The sequence shown here is derived from an EMBL/GenBank/DDBJ whole genome shotgun (WGS) entry which is preliminary data.</text>
</comment>
<keyword evidence="1" id="KW-0378">Hydrolase</keyword>
<protein>
    <submittedName>
        <fullName evidence="2">Broad specificity phosphatase PhoE</fullName>
    </submittedName>
</protein>
<proteinExistence type="predicted"/>
<dbReference type="SUPFAM" id="SSF53254">
    <property type="entry name" value="Phosphoglycerate mutase-like"/>
    <property type="match status" value="1"/>
</dbReference>